<proteinExistence type="predicted"/>
<feature type="region of interest" description="Disordered" evidence="1">
    <location>
        <begin position="1"/>
        <end position="55"/>
    </location>
</feature>
<feature type="compositionally biased region" description="Acidic residues" evidence="1">
    <location>
        <begin position="33"/>
        <end position="51"/>
    </location>
</feature>
<keyword evidence="4" id="KW-1185">Reference proteome</keyword>
<reference evidence="3 4" key="2">
    <citation type="submission" date="2017-02" db="EMBL/GenBank/DDBJ databases">
        <title>A genome survey and senescence transcriptome analysis in Lentinula edodes.</title>
        <authorList>
            <person name="Sakamoto Y."/>
            <person name="Nakade K."/>
            <person name="Sato S."/>
            <person name="Yoshida Y."/>
            <person name="Miyazaki K."/>
            <person name="Natsume S."/>
            <person name="Konno N."/>
        </authorList>
    </citation>
    <scope>NUCLEOTIDE SEQUENCE [LARGE SCALE GENOMIC DNA]</scope>
    <source>
        <strain evidence="3 4">NBRC 111202</strain>
    </source>
</reference>
<protein>
    <recommendedName>
        <fullName evidence="2">DUF6532 domain-containing protein</fullName>
    </recommendedName>
</protein>
<evidence type="ECO:0000313" key="4">
    <source>
        <dbReference type="Proteomes" id="UP000188533"/>
    </source>
</evidence>
<feature type="compositionally biased region" description="Acidic residues" evidence="1">
    <location>
        <begin position="486"/>
        <end position="509"/>
    </location>
</feature>
<feature type="region of interest" description="Disordered" evidence="1">
    <location>
        <begin position="464"/>
        <end position="509"/>
    </location>
</feature>
<reference evidence="3 4" key="1">
    <citation type="submission" date="2016-08" db="EMBL/GenBank/DDBJ databases">
        <authorList>
            <consortium name="Lentinula edodes genome sequencing consortium"/>
            <person name="Sakamoto Y."/>
            <person name="Nakade K."/>
            <person name="Sato S."/>
            <person name="Yoshida Y."/>
            <person name="Miyazaki K."/>
            <person name="Natsume S."/>
            <person name="Konno N."/>
        </authorList>
    </citation>
    <scope>NUCLEOTIDE SEQUENCE [LARGE SCALE GENOMIC DNA]</scope>
    <source>
        <strain evidence="3 4">NBRC 111202</strain>
    </source>
</reference>
<dbReference type="EMBL" id="BDGU01000105">
    <property type="protein sequence ID" value="GAW02626.1"/>
    <property type="molecule type" value="Genomic_DNA"/>
</dbReference>
<evidence type="ECO:0000313" key="3">
    <source>
        <dbReference type="EMBL" id="GAW02626.1"/>
    </source>
</evidence>
<sequence length="509" mass="56671">MTQPTEKRDKSRISADDQNLNVGHTWSAAQKEDQEEDNNMDTGGDDEDTEAMDERQDDLDAGRQLENEAPRFTITNTVNAGIRTTLKSKSDSPSLSFDDNGTLTENLEFEFSPLARSTPLPVVVISDVANSVTLAEVQEKPVEKEPQWMPRTNIVLNRYTSTTRTFTLGKNSQNDDVKGVISLAIKRGCLLLFMEPELKEECEEEEYQCNVDACCLTVSGLKKLTLDALVWAAEQRGFEGENDMADRLECGDTAKYVNPLIKYVSGRISLERGSLKNYSATILAALDIDNSPAGIMKAHELVRESNYIYPIGRNGQYDYSRPFEHEVVTRYLNDALFSNSKFSKAYIAPHKAELFKSSIPKRPLELELPKRMLAMASCVIHAVLVDVGKSKKDDFLPSGLETQWQTFLDILTGLESSSKLNFHMFVHKLYLRALHSVGLTTHGLSTTEVLRRIDFEAFARANPIPVSGNPETVEGTSSGDRHDIEADAGDCADDNADDEGVDDEGDDFE</sequence>
<dbReference type="InterPro" id="IPR045341">
    <property type="entry name" value="DUF6532"/>
</dbReference>
<feature type="domain" description="DUF6532" evidence="2">
    <location>
        <begin position="228"/>
        <end position="412"/>
    </location>
</feature>
<evidence type="ECO:0000259" key="2">
    <source>
        <dbReference type="Pfam" id="PF20149"/>
    </source>
</evidence>
<dbReference type="Proteomes" id="UP000188533">
    <property type="component" value="Unassembled WGS sequence"/>
</dbReference>
<dbReference type="STRING" id="5353.A0A1Q3E651"/>
<dbReference type="Pfam" id="PF20149">
    <property type="entry name" value="DUF6532"/>
    <property type="match status" value="1"/>
</dbReference>
<feature type="compositionally biased region" description="Basic and acidic residues" evidence="1">
    <location>
        <begin position="1"/>
        <end position="15"/>
    </location>
</feature>
<evidence type="ECO:0000256" key="1">
    <source>
        <dbReference type="SAM" id="MobiDB-lite"/>
    </source>
</evidence>
<name>A0A1Q3E651_LENED</name>
<organism evidence="3 4">
    <name type="scientific">Lentinula edodes</name>
    <name type="common">Shiitake mushroom</name>
    <name type="synonym">Lentinus edodes</name>
    <dbReference type="NCBI Taxonomy" id="5353"/>
    <lineage>
        <taxon>Eukaryota</taxon>
        <taxon>Fungi</taxon>
        <taxon>Dikarya</taxon>
        <taxon>Basidiomycota</taxon>
        <taxon>Agaricomycotina</taxon>
        <taxon>Agaricomycetes</taxon>
        <taxon>Agaricomycetidae</taxon>
        <taxon>Agaricales</taxon>
        <taxon>Marasmiineae</taxon>
        <taxon>Omphalotaceae</taxon>
        <taxon>Lentinula</taxon>
    </lineage>
</organism>
<accession>A0A1Q3E651</accession>
<comment type="caution">
    <text evidence="3">The sequence shown here is derived from an EMBL/GenBank/DDBJ whole genome shotgun (WGS) entry which is preliminary data.</text>
</comment>
<gene>
    <name evidence="3" type="ORF">LENED_004291</name>
</gene>
<feature type="compositionally biased region" description="Polar residues" evidence="1">
    <location>
        <begin position="16"/>
        <end position="28"/>
    </location>
</feature>
<dbReference type="AlphaFoldDB" id="A0A1Q3E651"/>